<reference evidence="1" key="1">
    <citation type="submission" date="2021-03" db="EMBL/GenBank/DDBJ databases">
        <authorList>
            <person name="Ayuk M.A."/>
            <person name="Robinson C.J."/>
            <person name="Anderson W.A."/>
            <person name="Gugssa A."/>
            <person name="Somiranjan G."/>
            <person name="Allen-Mcfarlane R.F."/>
            <person name="Moore M."/>
            <person name="Davis A."/>
            <person name="Oduguwa K."/>
            <person name="Anike A.C."/>
            <person name="Hodgson K."/>
            <person name="Anozie O.M."/>
            <person name="Anyia G."/>
            <person name="Belai M.H."/>
            <person name="Britford J.S."/>
            <person name="Brown T.M."/>
            <person name="Bushrod L.M."/>
            <person name="Cason K.M."/>
            <person name="Clark A.S."/>
            <person name="Clay C.B."/>
            <person name="Dykes K.M."/>
            <person name="Gary T.D."/>
            <person name="Graham K.R."/>
            <person name="Green I.M."/>
            <person name="Hill I.C."/>
            <person name="Jarmon D.A."/>
            <person name="Mason C.D."/>
            <person name="Mongo I."/>
            <person name="Sims A.M."/>
            <person name="Tailey I.L."/>
            <person name="Tate L."/>
            <person name="Toingar J.A."/>
            <person name="Townsend M."/>
            <person name="Young J.A."/>
            <person name="Le K.B."/>
            <person name="Garlena R.A."/>
            <person name="Russell D.A."/>
            <person name="Jacobs-Sera D."/>
            <person name="Hatfull G.F."/>
        </authorList>
    </citation>
    <scope>NUCLEOTIDE SEQUENCE</scope>
</reference>
<evidence type="ECO:0000313" key="2">
    <source>
        <dbReference type="Proteomes" id="UP000693687"/>
    </source>
</evidence>
<evidence type="ECO:0000313" key="1">
    <source>
        <dbReference type="EMBL" id="QWY81075.1"/>
    </source>
</evidence>
<dbReference type="EMBL" id="MW712732">
    <property type="protein sequence ID" value="QWY81075.1"/>
    <property type="molecule type" value="Genomic_DNA"/>
</dbReference>
<accession>A0A8F3E6V7</accession>
<name>A0A8F3E6V7_9CAUD</name>
<sequence>MMAVHNHGPDDPAHPFCGESMVGGKLTGECLKSELARAYYNARVWSGCDGSSWDRLSEEARHDWVRQIISWLFVIRATGEEHR</sequence>
<dbReference type="Proteomes" id="UP000693687">
    <property type="component" value="Segment"/>
</dbReference>
<organism evidence="1 2">
    <name type="scientific">Mycobacterium phage Burton</name>
    <dbReference type="NCBI Taxonomy" id="2836019"/>
    <lineage>
        <taxon>Viruses</taxon>
        <taxon>Duplodnaviria</taxon>
        <taxon>Heunggongvirae</taxon>
        <taxon>Uroviricota</taxon>
        <taxon>Caudoviricetes</taxon>
        <taxon>Fromanvirus</taxon>
        <taxon>Fromanvirus museum</taxon>
    </lineage>
</organism>
<protein>
    <submittedName>
        <fullName evidence="1">Uncharacterized protein</fullName>
    </submittedName>
</protein>
<gene>
    <name evidence="1" type="primary">61</name>
    <name evidence="1" type="ORF">SEA_BURTON_61</name>
</gene>
<proteinExistence type="predicted"/>